<keyword evidence="5 6" id="KW-0472">Membrane</keyword>
<dbReference type="OrthoDB" id="418595at2759"/>
<sequence length="341" mass="37481">MGTVPTPSSYWFREGPTPSHLITTAAALRLGNIIHLRPRQHLGLGFVLRSPFKELSYYGHVSGFKNFLESSHETFSTTLPSWICNFSKKEIIKNSGGEGNIHPKTTSTRRSSSGRQLTNVLLAINVVVFFAQVVTQGKLMLWGAKINSLIDRGQLWRLATSSLLHGNIGHLMANSYSLNSMGPTVETISGPKRFLVVYLTSAVASSAMSYYFCKSPSVGASGAIFGLVGSFAVFVLRHRNLIGGGKDDLQQIAHVLVLNMVIARVYCCRKKLFNLFFHKIIGLMSKGIDNWGHLGGFLGGVATSWLLGPAWKFESRSKDGKSVFVDRAPITYLINRKKTAL</sequence>
<evidence type="ECO:0000256" key="5">
    <source>
        <dbReference type="ARBA" id="ARBA00023136"/>
    </source>
</evidence>
<dbReference type="PANTHER" id="PTHR43731:SF26">
    <property type="entry name" value="RHOMBOID-LIKE PROTEIN 10, CHLOROPLASTIC"/>
    <property type="match status" value="1"/>
</dbReference>
<keyword evidence="9" id="KW-1185">Reference proteome</keyword>
<dbReference type="EMBL" id="JACGCM010002044">
    <property type="protein sequence ID" value="KAF6145664.1"/>
    <property type="molecule type" value="Genomic_DNA"/>
</dbReference>
<dbReference type="Pfam" id="PF01694">
    <property type="entry name" value="Rhomboid"/>
    <property type="match status" value="1"/>
</dbReference>
<evidence type="ECO:0000256" key="2">
    <source>
        <dbReference type="ARBA" id="ARBA00009045"/>
    </source>
</evidence>
<dbReference type="GO" id="GO:0004252">
    <property type="term" value="F:serine-type endopeptidase activity"/>
    <property type="evidence" value="ECO:0007669"/>
    <property type="project" value="InterPro"/>
</dbReference>
<comment type="subcellular location">
    <subcellularLocation>
        <location evidence="1">Membrane</location>
        <topology evidence="1">Multi-pass membrane protein</topology>
    </subcellularLocation>
</comment>
<dbReference type="Proteomes" id="UP000541444">
    <property type="component" value="Unassembled WGS sequence"/>
</dbReference>
<dbReference type="SUPFAM" id="SSF144091">
    <property type="entry name" value="Rhomboid-like"/>
    <property type="match status" value="1"/>
</dbReference>
<evidence type="ECO:0000313" key="8">
    <source>
        <dbReference type="EMBL" id="KAF6145664.1"/>
    </source>
</evidence>
<keyword evidence="3 6" id="KW-0812">Transmembrane</keyword>
<organism evidence="8 9">
    <name type="scientific">Kingdonia uniflora</name>
    <dbReference type="NCBI Taxonomy" id="39325"/>
    <lineage>
        <taxon>Eukaryota</taxon>
        <taxon>Viridiplantae</taxon>
        <taxon>Streptophyta</taxon>
        <taxon>Embryophyta</taxon>
        <taxon>Tracheophyta</taxon>
        <taxon>Spermatophyta</taxon>
        <taxon>Magnoliopsida</taxon>
        <taxon>Ranunculales</taxon>
        <taxon>Circaeasteraceae</taxon>
        <taxon>Kingdonia</taxon>
    </lineage>
</organism>
<accession>A0A7J7LT07</accession>
<evidence type="ECO:0000256" key="3">
    <source>
        <dbReference type="ARBA" id="ARBA00022692"/>
    </source>
</evidence>
<dbReference type="Gene3D" id="1.20.1540.10">
    <property type="entry name" value="Rhomboid-like"/>
    <property type="match status" value="1"/>
</dbReference>
<comment type="similarity">
    <text evidence="2">Belongs to the peptidase S54 family.</text>
</comment>
<reference evidence="8 9" key="1">
    <citation type="journal article" date="2020" name="IScience">
        <title>Genome Sequencing of the Endangered Kingdonia uniflora (Circaeasteraceae, Ranunculales) Reveals Potential Mechanisms of Evolutionary Specialization.</title>
        <authorList>
            <person name="Sun Y."/>
            <person name="Deng T."/>
            <person name="Zhang A."/>
            <person name="Moore M.J."/>
            <person name="Landis J.B."/>
            <person name="Lin N."/>
            <person name="Zhang H."/>
            <person name="Zhang X."/>
            <person name="Huang J."/>
            <person name="Zhang X."/>
            <person name="Sun H."/>
            <person name="Wang H."/>
        </authorList>
    </citation>
    <scope>NUCLEOTIDE SEQUENCE [LARGE SCALE GENOMIC DNA]</scope>
    <source>
        <strain evidence="8">TB1705</strain>
        <tissue evidence="8">Leaf</tissue>
    </source>
</reference>
<dbReference type="AlphaFoldDB" id="A0A7J7LT07"/>
<evidence type="ECO:0000256" key="4">
    <source>
        <dbReference type="ARBA" id="ARBA00022989"/>
    </source>
</evidence>
<feature type="transmembrane region" description="Helical" evidence="6">
    <location>
        <begin position="117"/>
        <end position="135"/>
    </location>
</feature>
<dbReference type="GO" id="GO:0031969">
    <property type="term" value="C:chloroplast membrane"/>
    <property type="evidence" value="ECO:0007669"/>
    <property type="project" value="TreeGrafter"/>
</dbReference>
<name>A0A7J7LT07_9MAGN</name>
<evidence type="ECO:0000256" key="6">
    <source>
        <dbReference type="SAM" id="Phobius"/>
    </source>
</evidence>
<proteinExistence type="inferred from homology"/>
<dbReference type="PANTHER" id="PTHR43731">
    <property type="entry name" value="RHOMBOID PROTEASE"/>
    <property type="match status" value="1"/>
</dbReference>
<protein>
    <recommendedName>
        <fullName evidence="7">Peptidase S54 rhomboid domain-containing protein</fullName>
    </recommendedName>
</protein>
<feature type="transmembrane region" description="Helical" evidence="6">
    <location>
        <begin position="194"/>
        <end position="212"/>
    </location>
</feature>
<evidence type="ECO:0000259" key="7">
    <source>
        <dbReference type="Pfam" id="PF01694"/>
    </source>
</evidence>
<feature type="transmembrane region" description="Helical" evidence="6">
    <location>
        <begin position="218"/>
        <end position="236"/>
    </location>
</feature>
<feature type="domain" description="Peptidase S54 rhomboid" evidence="7">
    <location>
        <begin position="152"/>
        <end position="308"/>
    </location>
</feature>
<evidence type="ECO:0000256" key="1">
    <source>
        <dbReference type="ARBA" id="ARBA00004141"/>
    </source>
</evidence>
<keyword evidence="4 6" id="KW-1133">Transmembrane helix</keyword>
<dbReference type="InterPro" id="IPR022764">
    <property type="entry name" value="Peptidase_S54_rhomboid_dom"/>
</dbReference>
<evidence type="ECO:0000313" key="9">
    <source>
        <dbReference type="Proteomes" id="UP000541444"/>
    </source>
</evidence>
<comment type="caution">
    <text evidence="8">The sequence shown here is derived from an EMBL/GenBank/DDBJ whole genome shotgun (WGS) entry which is preliminary data.</text>
</comment>
<dbReference type="InterPro" id="IPR050925">
    <property type="entry name" value="Rhomboid_protease_S54"/>
</dbReference>
<gene>
    <name evidence="8" type="ORF">GIB67_001477</name>
</gene>
<dbReference type="InterPro" id="IPR035952">
    <property type="entry name" value="Rhomboid-like_sf"/>
</dbReference>